<dbReference type="OrthoDB" id="9805176at2"/>
<sequence length="208" mass="23358">MTTTPEERLEAILRFGRDEATRSLGEAGADRLRSIAWARFYALAPEAPSFRERMNRNLFVLTVPLLALYQALRQGLGLEQAEALRLAEDMLHAAYHERMNPVLLAAMNVTYQVAPIRRVFLRRIETTQEPGGFAFEVPKDADAVIALDVRVCPIARFAKEHGAPEIVPLICRIDDLVASKLTGLRLERTGTIGTGASYCDFRYVKKDR</sequence>
<organism evidence="1 2">
    <name type="scientific">Polyangium spumosum</name>
    <dbReference type="NCBI Taxonomy" id="889282"/>
    <lineage>
        <taxon>Bacteria</taxon>
        <taxon>Pseudomonadati</taxon>
        <taxon>Myxococcota</taxon>
        <taxon>Polyangia</taxon>
        <taxon>Polyangiales</taxon>
        <taxon>Polyangiaceae</taxon>
        <taxon>Polyangium</taxon>
    </lineage>
</organism>
<dbReference type="Proteomes" id="UP000440224">
    <property type="component" value="Unassembled WGS sequence"/>
</dbReference>
<gene>
    <name evidence="1" type="ORF">GF068_05470</name>
</gene>
<dbReference type="EMBL" id="WJIE01000001">
    <property type="protein sequence ID" value="MRG91374.1"/>
    <property type="molecule type" value="Genomic_DNA"/>
</dbReference>
<dbReference type="AlphaFoldDB" id="A0A6N7PMJ7"/>
<keyword evidence="2" id="KW-1185">Reference proteome</keyword>
<dbReference type="InterPro" id="IPR026002">
    <property type="entry name" value="ATC_hydrolase-like"/>
</dbReference>
<accession>A0A6N7PMJ7</accession>
<evidence type="ECO:0000313" key="1">
    <source>
        <dbReference type="EMBL" id="MRG91374.1"/>
    </source>
</evidence>
<dbReference type="RefSeq" id="WP_153818173.1">
    <property type="nucleotide sequence ID" value="NZ_WJIE01000001.1"/>
</dbReference>
<dbReference type="Pfam" id="PF14196">
    <property type="entry name" value="ATC_hydrolase"/>
    <property type="match status" value="1"/>
</dbReference>
<name>A0A6N7PMJ7_9BACT</name>
<proteinExistence type="predicted"/>
<protein>
    <recommendedName>
        <fullName evidence="3">L-2-amino-thiazoline-4-carboxylic acid hydrolase</fullName>
    </recommendedName>
</protein>
<comment type="caution">
    <text evidence="1">The sequence shown here is derived from an EMBL/GenBank/DDBJ whole genome shotgun (WGS) entry which is preliminary data.</text>
</comment>
<evidence type="ECO:0000313" key="2">
    <source>
        <dbReference type="Proteomes" id="UP000440224"/>
    </source>
</evidence>
<evidence type="ECO:0008006" key="3">
    <source>
        <dbReference type="Google" id="ProtNLM"/>
    </source>
</evidence>
<reference evidence="1 2" key="1">
    <citation type="submission" date="2019-10" db="EMBL/GenBank/DDBJ databases">
        <title>A soil myxobacterium in the family Polyangiaceae.</title>
        <authorList>
            <person name="Li Y."/>
            <person name="Wang J."/>
        </authorList>
    </citation>
    <scope>NUCLEOTIDE SEQUENCE [LARGE SCALE GENOMIC DNA]</scope>
    <source>
        <strain evidence="1 2">DSM 14734</strain>
    </source>
</reference>